<dbReference type="NCBIfam" id="TIGR00125">
    <property type="entry name" value="cyt_tran_rel"/>
    <property type="match status" value="1"/>
</dbReference>
<dbReference type="HAMAP" id="MF_00244">
    <property type="entry name" value="NaMN_adenylyltr"/>
    <property type="match status" value="1"/>
</dbReference>
<evidence type="ECO:0000256" key="9">
    <source>
        <dbReference type="ARBA" id="ARBA00023027"/>
    </source>
</evidence>
<dbReference type="PANTHER" id="PTHR39321">
    <property type="entry name" value="NICOTINATE-NUCLEOTIDE ADENYLYLTRANSFERASE-RELATED"/>
    <property type="match status" value="1"/>
</dbReference>
<dbReference type="AlphaFoldDB" id="A0AAX2UK47"/>
<evidence type="ECO:0000256" key="5">
    <source>
        <dbReference type="ARBA" id="ARBA00022679"/>
    </source>
</evidence>
<evidence type="ECO:0000313" key="13">
    <source>
        <dbReference type="EMBL" id="TNB57269.1"/>
    </source>
</evidence>
<evidence type="ECO:0000256" key="6">
    <source>
        <dbReference type="ARBA" id="ARBA00022695"/>
    </source>
</evidence>
<comment type="caution">
    <text evidence="13">The sequence shown here is derived from an EMBL/GenBank/DDBJ whole genome shotgun (WGS) entry which is preliminary data.</text>
</comment>
<evidence type="ECO:0000256" key="10">
    <source>
        <dbReference type="ARBA" id="ARBA00048721"/>
    </source>
</evidence>
<evidence type="ECO:0000256" key="3">
    <source>
        <dbReference type="ARBA" id="ARBA00009014"/>
    </source>
</evidence>
<sequence length="177" mass="20668">MKIALFGGSFDPPHQGHESVIKEALNTLEIDRLIIMPAFISPFKESFSAPAQKRLEWVVKLWGKLKGVEICDFEIKQNRPVPSIESVNFLYKLYQPSKFYLLVGADHLATLASWHCFEELKQKVEFVIAKRDEIFIPKDFKELDTHIKISSSFIREYLNLDKVSDEIQEEVKKYYQK</sequence>
<dbReference type="EMBL" id="VDBS01000044">
    <property type="protein sequence ID" value="TNB57269.1"/>
    <property type="molecule type" value="Genomic_DNA"/>
</dbReference>
<evidence type="ECO:0000259" key="12">
    <source>
        <dbReference type="Pfam" id="PF01467"/>
    </source>
</evidence>
<dbReference type="SUPFAM" id="SSF52374">
    <property type="entry name" value="Nucleotidylyl transferase"/>
    <property type="match status" value="1"/>
</dbReference>
<evidence type="ECO:0000256" key="7">
    <source>
        <dbReference type="ARBA" id="ARBA00022741"/>
    </source>
</evidence>
<dbReference type="NCBIfam" id="TIGR00482">
    <property type="entry name" value="nicotinate (nicotinamide) nucleotide adenylyltransferase"/>
    <property type="match status" value="1"/>
</dbReference>
<keyword evidence="8 11" id="KW-0067">ATP-binding</keyword>
<dbReference type="Gene3D" id="3.40.50.620">
    <property type="entry name" value="HUPs"/>
    <property type="match status" value="1"/>
</dbReference>
<keyword evidence="5 11" id="KW-0808">Transferase</keyword>
<evidence type="ECO:0000256" key="1">
    <source>
        <dbReference type="ARBA" id="ARBA00002324"/>
    </source>
</evidence>
<comment type="pathway">
    <text evidence="2 11">Cofactor biosynthesis; NAD(+) biosynthesis; deamido-NAD(+) from nicotinate D-ribonucleotide: step 1/1.</text>
</comment>
<dbReference type="GO" id="GO:0005524">
    <property type="term" value="F:ATP binding"/>
    <property type="evidence" value="ECO:0007669"/>
    <property type="project" value="UniProtKB-KW"/>
</dbReference>
<dbReference type="Pfam" id="PF01467">
    <property type="entry name" value="CTP_transf_like"/>
    <property type="match status" value="1"/>
</dbReference>
<dbReference type="InterPro" id="IPR004821">
    <property type="entry name" value="Cyt_trans-like"/>
</dbReference>
<evidence type="ECO:0000256" key="4">
    <source>
        <dbReference type="ARBA" id="ARBA00022642"/>
    </source>
</evidence>
<evidence type="ECO:0000313" key="14">
    <source>
        <dbReference type="Proteomes" id="UP000306813"/>
    </source>
</evidence>
<dbReference type="GO" id="GO:0004515">
    <property type="term" value="F:nicotinate-nucleotide adenylyltransferase activity"/>
    <property type="evidence" value="ECO:0007669"/>
    <property type="project" value="UniProtKB-UniRule"/>
</dbReference>
<protein>
    <recommendedName>
        <fullName evidence="11">Probable nicotinate-nucleotide adenylyltransferase</fullName>
        <ecNumber evidence="11">2.7.7.18</ecNumber>
    </recommendedName>
    <alternativeName>
        <fullName evidence="11">Deamido-NAD(+) diphosphorylase</fullName>
    </alternativeName>
    <alternativeName>
        <fullName evidence="11">Deamido-NAD(+) pyrophosphorylase</fullName>
    </alternativeName>
    <alternativeName>
        <fullName evidence="11">Nicotinate mononucleotide adenylyltransferase</fullName>
        <shortName evidence="11">NaMN adenylyltransferase</shortName>
    </alternativeName>
</protein>
<evidence type="ECO:0000256" key="8">
    <source>
        <dbReference type="ARBA" id="ARBA00022840"/>
    </source>
</evidence>
<dbReference type="CDD" id="cd02165">
    <property type="entry name" value="NMNAT"/>
    <property type="match status" value="1"/>
</dbReference>
<evidence type="ECO:0000256" key="11">
    <source>
        <dbReference type="HAMAP-Rule" id="MF_00244"/>
    </source>
</evidence>
<dbReference type="InterPro" id="IPR005248">
    <property type="entry name" value="NadD/NMNAT"/>
</dbReference>
<comment type="similarity">
    <text evidence="3 11">Belongs to the NadD family.</text>
</comment>
<dbReference type="KEGG" id="chv:CHELV3228_0160"/>
<evidence type="ECO:0000256" key="2">
    <source>
        <dbReference type="ARBA" id="ARBA00005019"/>
    </source>
</evidence>
<keyword evidence="4 11" id="KW-0662">Pyridine nucleotide biosynthesis</keyword>
<keyword evidence="6 11" id="KW-0548">Nucleotidyltransferase</keyword>
<gene>
    <name evidence="11 13" type="primary">nadD</name>
    <name evidence="13" type="ORF">FDW42_05810</name>
</gene>
<feature type="domain" description="Cytidyltransferase-like" evidence="12">
    <location>
        <begin position="5"/>
        <end position="156"/>
    </location>
</feature>
<proteinExistence type="inferred from homology"/>
<dbReference type="RefSeq" id="WP_084112177.1">
    <property type="nucleotide sequence ID" value="NZ_CAUWMG010000026.1"/>
</dbReference>
<dbReference type="PANTHER" id="PTHR39321:SF3">
    <property type="entry name" value="PHOSPHOPANTETHEINE ADENYLYLTRANSFERASE"/>
    <property type="match status" value="1"/>
</dbReference>
<dbReference type="GeneID" id="71692580"/>
<dbReference type="EC" id="2.7.7.18" evidence="11"/>
<keyword evidence="7 11" id="KW-0547">Nucleotide-binding</keyword>
<dbReference type="Proteomes" id="UP000306813">
    <property type="component" value="Unassembled WGS sequence"/>
</dbReference>
<accession>A0AAX2UK47</accession>
<dbReference type="InterPro" id="IPR014729">
    <property type="entry name" value="Rossmann-like_a/b/a_fold"/>
</dbReference>
<name>A0AAX2UK47_9BACT</name>
<reference evidence="13 14" key="1">
    <citation type="submission" date="2019-05" db="EMBL/GenBank/DDBJ databases">
        <title>Draft genomes of eight strains of Campylobacter helveticus isolated from cats and a dog in New Zealand.</title>
        <authorList>
            <person name="Bojanic K."/>
            <person name="Midwinter A.C."/>
            <person name="Biggs P.J."/>
            <person name="Acke E."/>
            <person name="Cornelius A.J."/>
            <person name="Marshall J.C."/>
        </authorList>
    </citation>
    <scope>NUCLEOTIDE SEQUENCE [LARGE SCALE GENOMIC DNA]</scope>
    <source>
        <strain evidence="13 14">ACP123b</strain>
    </source>
</reference>
<comment type="function">
    <text evidence="1 11">Catalyzes the reversible adenylation of nicotinate mononucleotide (NaMN) to nicotinic acid adenine dinucleotide (NaAD).</text>
</comment>
<comment type="catalytic activity">
    <reaction evidence="10 11">
        <text>nicotinate beta-D-ribonucleotide + ATP + H(+) = deamido-NAD(+) + diphosphate</text>
        <dbReference type="Rhea" id="RHEA:22860"/>
        <dbReference type="ChEBI" id="CHEBI:15378"/>
        <dbReference type="ChEBI" id="CHEBI:30616"/>
        <dbReference type="ChEBI" id="CHEBI:33019"/>
        <dbReference type="ChEBI" id="CHEBI:57502"/>
        <dbReference type="ChEBI" id="CHEBI:58437"/>
        <dbReference type="EC" id="2.7.7.18"/>
    </reaction>
</comment>
<organism evidence="13 14">
    <name type="scientific">Campylobacter helveticus</name>
    <dbReference type="NCBI Taxonomy" id="28898"/>
    <lineage>
        <taxon>Bacteria</taxon>
        <taxon>Pseudomonadati</taxon>
        <taxon>Campylobacterota</taxon>
        <taxon>Epsilonproteobacteria</taxon>
        <taxon>Campylobacterales</taxon>
        <taxon>Campylobacteraceae</taxon>
        <taxon>Campylobacter</taxon>
    </lineage>
</organism>
<dbReference type="GO" id="GO:0009435">
    <property type="term" value="P:NAD+ biosynthetic process"/>
    <property type="evidence" value="ECO:0007669"/>
    <property type="project" value="UniProtKB-UniRule"/>
</dbReference>
<keyword evidence="9 11" id="KW-0520">NAD</keyword>